<feature type="non-terminal residue" evidence="2">
    <location>
        <position position="99"/>
    </location>
</feature>
<feature type="non-terminal residue" evidence="2">
    <location>
        <position position="1"/>
    </location>
</feature>
<gene>
    <name evidence="2" type="ORF">PMAYCL1PPCAC_19556</name>
</gene>
<name>A0AAN5CRL7_9BILA</name>
<evidence type="ECO:0000313" key="3">
    <source>
        <dbReference type="Proteomes" id="UP001328107"/>
    </source>
</evidence>
<accession>A0AAN5CRL7</accession>
<feature type="compositionally biased region" description="Basic and acidic residues" evidence="1">
    <location>
        <begin position="34"/>
        <end position="43"/>
    </location>
</feature>
<dbReference type="Proteomes" id="UP001328107">
    <property type="component" value="Unassembled WGS sequence"/>
</dbReference>
<dbReference type="EMBL" id="BTRK01000004">
    <property type="protein sequence ID" value="GMR49361.1"/>
    <property type="molecule type" value="Genomic_DNA"/>
</dbReference>
<sequence>IQMAINFQDMIYDCTNVKKLKRLMREFRKFPWAQREEGQRTYESDSDDEDEKGEETVPGKEVAPTSPIPRSPPPALQSSPRTAVNAEITDFSLPDVILG</sequence>
<protein>
    <submittedName>
        <fullName evidence="2">Uncharacterized protein</fullName>
    </submittedName>
</protein>
<comment type="caution">
    <text evidence="2">The sequence shown here is derived from an EMBL/GenBank/DDBJ whole genome shotgun (WGS) entry which is preliminary data.</text>
</comment>
<evidence type="ECO:0000256" key="1">
    <source>
        <dbReference type="SAM" id="MobiDB-lite"/>
    </source>
</evidence>
<keyword evidence="3" id="KW-1185">Reference proteome</keyword>
<reference evidence="3" key="1">
    <citation type="submission" date="2022-10" db="EMBL/GenBank/DDBJ databases">
        <title>Genome assembly of Pristionchus species.</title>
        <authorList>
            <person name="Yoshida K."/>
            <person name="Sommer R.J."/>
        </authorList>
    </citation>
    <scope>NUCLEOTIDE SEQUENCE [LARGE SCALE GENOMIC DNA]</scope>
    <source>
        <strain evidence="3">RS5460</strain>
    </source>
</reference>
<feature type="compositionally biased region" description="Pro residues" evidence="1">
    <location>
        <begin position="66"/>
        <end position="75"/>
    </location>
</feature>
<proteinExistence type="predicted"/>
<evidence type="ECO:0000313" key="2">
    <source>
        <dbReference type="EMBL" id="GMR49361.1"/>
    </source>
</evidence>
<feature type="region of interest" description="Disordered" evidence="1">
    <location>
        <begin position="34"/>
        <end position="99"/>
    </location>
</feature>
<dbReference type="AlphaFoldDB" id="A0AAN5CRL7"/>
<organism evidence="2 3">
    <name type="scientific">Pristionchus mayeri</name>
    <dbReference type="NCBI Taxonomy" id="1317129"/>
    <lineage>
        <taxon>Eukaryota</taxon>
        <taxon>Metazoa</taxon>
        <taxon>Ecdysozoa</taxon>
        <taxon>Nematoda</taxon>
        <taxon>Chromadorea</taxon>
        <taxon>Rhabditida</taxon>
        <taxon>Rhabditina</taxon>
        <taxon>Diplogasteromorpha</taxon>
        <taxon>Diplogasteroidea</taxon>
        <taxon>Neodiplogasteridae</taxon>
        <taxon>Pristionchus</taxon>
    </lineage>
</organism>
<feature type="compositionally biased region" description="Acidic residues" evidence="1">
    <location>
        <begin position="44"/>
        <end position="53"/>
    </location>
</feature>